<reference evidence="1" key="1">
    <citation type="submission" date="2022-09" db="EMBL/GenBank/DDBJ databases">
        <title>genome sequence of Deinococcus rubellus.</title>
        <authorList>
            <person name="Srinivasan S."/>
        </authorList>
    </citation>
    <scope>NUCLEOTIDE SEQUENCE</scope>
    <source>
        <strain evidence="1">Ant6</strain>
    </source>
</reference>
<dbReference type="RefSeq" id="WP_260559625.1">
    <property type="nucleotide sequence ID" value="NZ_BAABEC010000018.1"/>
</dbReference>
<proteinExistence type="predicted"/>
<evidence type="ECO:0000313" key="2">
    <source>
        <dbReference type="Proteomes" id="UP001060261"/>
    </source>
</evidence>
<name>A0ABY5YGN9_9DEIO</name>
<dbReference type="EMBL" id="CP104213">
    <property type="protein sequence ID" value="UWX63336.1"/>
    <property type="molecule type" value="Genomic_DNA"/>
</dbReference>
<sequence length="174" mass="19018">MTAPRPVSLLRPTEPLASKPAGYLGLATYSSLSRYWTYLNGAARSGREISVVRGESQAICRRRIAGHTLEGAGLLLDQAKVLIALEDGLSPHPALLALLGGDGTPLRETLNAAYLLRLNFVLAFTRQRDLIVRPEFKFMPKVGEAAPLPLDVTLPARRMGRDEVRFLLERACGL</sequence>
<keyword evidence="2" id="KW-1185">Reference proteome</keyword>
<accession>A0ABY5YGN9</accession>
<evidence type="ECO:0000313" key="1">
    <source>
        <dbReference type="EMBL" id="UWX63336.1"/>
    </source>
</evidence>
<dbReference type="Proteomes" id="UP001060261">
    <property type="component" value="Chromosome"/>
</dbReference>
<organism evidence="1 2">
    <name type="scientific">Deinococcus rubellus</name>
    <dbReference type="NCBI Taxonomy" id="1889240"/>
    <lineage>
        <taxon>Bacteria</taxon>
        <taxon>Thermotogati</taxon>
        <taxon>Deinococcota</taxon>
        <taxon>Deinococci</taxon>
        <taxon>Deinococcales</taxon>
        <taxon>Deinococcaceae</taxon>
        <taxon>Deinococcus</taxon>
    </lineage>
</organism>
<gene>
    <name evidence="1" type="ORF">N0D28_11330</name>
</gene>
<protein>
    <submittedName>
        <fullName evidence="1">Uncharacterized protein</fullName>
    </submittedName>
</protein>